<dbReference type="AlphaFoldDB" id="A0AAV9SL43"/>
<feature type="region of interest" description="Disordered" evidence="1">
    <location>
        <begin position="86"/>
        <end position="107"/>
    </location>
</feature>
<keyword evidence="3" id="KW-1185">Reference proteome</keyword>
<proteinExistence type="predicted"/>
<dbReference type="EMBL" id="JAHHUM010000295">
    <property type="protein sequence ID" value="KAK5621700.1"/>
    <property type="molecule type" value="Genomic_DNA"/>
</dbReference>
<reference evidence="2 3" key="1">
    <citation type="submission" date="2021-06" db="EMBL/GenBank/DDBJ databases">
        <authorList>
            <person name="Palmer J.M."/>
        </authorList>
    </citation>
    <scope>NUCLEOTIDE SEQUENCE [LARGE SCALE GENOMIC DNA]</scope>
    <source>
        <strain evidence="2 3">MEX-2019</strain>
        <tissue evidence="2">Muscle</tissue>
    </source>
</reference>
<protein>
    <submittedName>
        <fullName evidence="2">Uncharacterized protein</fullName>
    </submittedName>
</protein>
<name>A0AAV9SL43_9TELE</name>
<accession>A0AAV9SL43</accession>
<comment type="caution">
    <text evidence="2">The sequence shown here is derived from an EMBL/GenBank/DDBJ whole genome shotgun (WGS) entry which is preliminary data.</text>
</comment>
<dbReference type="Proteomes" id="UP001311232">
    <property type="component" value="Unassembled WGS sequence"/>
</dbReference>
<evidence type="ECO:0000313" key="2">
    <source>
        <dbReference type="EMBL" id="KAK5621700.1"/>
    </source>
</evidence>
<gene>
    <name evidence="2" type="ORF">CRENBAI_020125</name>
</gene>
<organism evidence="2 3">
    <name type="scientific">Crenichthys baileyi</name>
    <name type="common">White River springfish</name>
    <dbReference type="NCBI Taxonomy" id="28760"/>
    <lineage>
        <taxon>Eukaryota</taxon>
        <taxon>Metazoa</taxon>
        <taxon>Chordata</taxon>
        <taxon>Craniata</taxon>
        <taxon>Vertebrata</taxon>
        <taxon>Euteleostomi</taxon>
        <taxon>Actinopterygii</taxon>
        <taxon>Neopterygii</taxon>
        <taxon>Teleostei</taxon>
        <taxon>Neoteleostei</taxon>
        <taxon>Acanthomorphata</taxon>
        <taxon>Ovalentaria</taxon>
        <taxon>Atherinomorphae</taxon>
        <taxon>Cyprinodontiformes</taxon>
        <taxon>Goodeidae</taxon>
        <taxon>Crenichthys</taxon>
    </lineage>
</organism>
<feature type="compositionally biased region" description="Basic and acidic residues" evidence="1">
    <location>
        <begin position="86"/>
        <end position="96"/>
    </location>
</feature>
<evidence type="ECO:0000313" key="3">
    <source>
        <dbReference type="Proteomes" id="UP001311232"/>
    </source>
</evidence>
<sequence length="144" mass="15538">MVIATSSAGALSGPDGAVFGDRQFISPPNPRLIGTSTHLCCIPLTSSVKVRNSPDLTLHRQVEVPLWNETHPFPLSVARCCNDSREVGKKEGKETEEGKEEEEEKVAEMRFGSSQLCSCLMSRMASPPGTVCFPGKDGEVGQFV</sequence>
<evidence type="ECO:0000256" key="1">
    <source>
        <dbReference type="SAM" id="MobiDB-lite"/>
    </source>
</evidence>